<feature type="domain" description="Metallo-beta-lactamase" evidence="5">
    <location>
        <begin position="12"/>
        <end position="190"/>
    </location>
</feature>
<dbReference type="InterPro" id="IPR051453">
    <property type="entry name" value="MBL_Glyoxalase_II"/>
</dbReference>
<organism evidence="6 7">
    <name type="scientific">Candidatus Segetimicrobium genomatis</name>
    <dbReference type="NCBI Taxonomy" id="2569760"/>
    <lineage>
        <taxon>Bacteria</taxon>
        <taxon>Bacillati</taxon>
        <taxon>Candidatus Sysuimicrobiota</taxon>
        <taxon>Candidatus Sysuimicrobiia</taxon>
        <taxon>Candidatus Sysuimicrobiales</taxon>
        <taxon>Candidatus Segetimicrobiaceae</taxon>
        <taxon>Candidatus Segetimicrobium</taxon>
    </lineage>
</organism>
<keyword evidence="3 6" id="KW-0378">Hydrolase</keyword>
<dbReference type="PANTHER" id="PTHR46233:SF3">
    <property type="entry name" value="HYDROXYACYLGLUTATHIONE HYDROLASE GLOC"/>
    <property type="match status" value="1"/>
</dbReference>
<evidence type="ECO:0000256" key="4">
    <source>
        <dbReference type="ARBA" id="ARBA00022833"/>
    </source>
</evidence>
<comment type="caution">
    <text evidence="6">The sequence shown here is derived from an EMBL/GenBank/DDBJ whole genome shotgun (WGS) entry which is preliminary data.</text>
</comment>
<evidence type="ECO:0000313" key="6">
    <source>
        <dbReference type="EMBL" id="TMI93640.1"/>
    </source>
</evidence>
<dbReference type="GO" id="GO:0016787">
    <property type="term" value="F:hydrolase activity"/>
    <property type="evidence" value="ECO:0007669"/>
    <property type="project" value="UniProtKB-KW"/>
</dbReference>
<reference evidence="6 7" key="1">
    <citation type="journal article" date="2019" name="Nat. Microbiol.">
        <title>Mediterranean grassland soil C-N compound turnover is dependent on rainfall and depth, and is mediated by genomically divergent microorganisms.</title>
        <authorList>
            <person name="Diamond S."/>
            <person name="Andeer P.F."/>
            <person name="Li Z."/>
            <person name="Crits-Christoph A."/>
            <person name="Burstein D."/>
            <person name="Anantharaman K."/>
            <person name="Lane K.R."/>
            <person name="Thomas B.C."/>
            <person name="Pan C."/>
            <person name="Northen T.R."/>
            <person name="Banfield J.F."/>
        </authorList>
    </citation>
    <scope>NUCLEOTIDE SEQUENCE [LARGE SCALE GENOMIC DNA]</scope>
    <source>
        <strain evidence="6">NP_3</strain>
    </source>
</reference>
<dbReference type="AlphaFoldDB" id="A0A537KCZ0"/>
<dbReference type="PANTHER" id="PTHR46233">
    <property type="entry name" value="HYDROXYACYLGLUTATHIONE HYDROLASE GLOC"/>
    <property type="match status" value="1"/>
</dbReference>
<dbReference type="GO" id="GO:0046872">
    <property type="term" value="F:metal ion binding"/>
    <property type="evidence" value="ECO:0007669"/>
    <property type="project" value="UniProtKB-KW"/>
</dbReference>
<keyword evidence="4" id="KW-0862">Zinc</keyword>
<evidence type="ECO:0000256" key="3">
    <source>
        <dbReference type="ARBA" id="ARBA00022801"/>
    </source>
</evidence>
<name>A0A537KCZ0_9BACT</name>
<sequence length="222" mass="23538">MILQGFPVGPIGANCYIFGDDATRNVFVIDPGDEPERILEVLRRLGARPQALVNTHGHFDHIQAVDAVRRATGAPFWIHEAEREMLEHGPARAKTLFGLDLPASPEPDRWLAEGDRLQVGGLLLTVRHTPGHSPGGVCLLGDGLAFVGDTLFAGSIGRTDLPGGDTPTLLASITRVLLPLPDDTVCYPGHGPETTIGEEKRTNPFVAPLLRGAGGAPAGGDR</sequence>
<dbReference type="EMBL" id="VBAK01000019">
    <property type="protein sequence ID" value="TMI93640.1"/>
    <property type="molecule type" value="Genomic_DNA"/>
</dbReference>
<dbReference type="InterPro" id="IPR001279">
    <property type="entry name" value="Metallo-B-lactamas"/>
</dbReference>
<gene>
    <name evidence="6" type="ORF">E6H00_00900</name>
</gene>
<proteinExistence type="predicted"/>
<dbReference type="SUPFAM" id="SSF56281">
    <property type="entry name" value="Metallo-hydrolase/oxidoreductase"/>
    <property type="match status" value="1"/>
</dbReference>
<keyword evidence="2" id="KW-0479">Metal-binding</keyword>
<dbReference type="Pfam" id="PF00753">
    <property type="entry name" value="Lactamase_B"/>
    <property type="match status" value="1"/>
</dbReference>
<dbReference type="SMART" id="SM00849">
    <property type="entry name" value="Lactamase_B"/>
    <property type="match status" value="1"/>
</dbReference>
<evidence type="ECO:0000259" key="5">
    <source>
        <dbReference type="SMART" id="SM00849"/>
    </source>
</evidence>
<evidence type="ECO:0000313" key="7">
    <source>
        <dbReference type="Proteomes" id="UP000318509"/>
    </source>
</evidence>
<accession>A0A537KCZ0</accession>
<dbReference type="InterPro" id="IPR036866">
    <property type="entry name" value="RibonucZ/Hydroxyglut_hydro"/>
</dbReference>
<evidence type="ECO:0000256" key="2">
    <source>
        <dbReference type="ARBA" id="ARBA00022723"/>
    </source>
</evidence>
<dbReference type="Proteomes" id="UP000318509">
    <property type="component" value="Unassembled WGS sequence"/>
</dbReference>
<dbReference type="CDD" id="cd06262">
    <property type="entry name" value="metallo-hydrolase-like_MBL-fold"/>
    <property type="match status" value="1"/>
</dbReference>
<comment type="cofactor">
    <cofactor evidence="1">
        <name>Zn(2+)</name>
        <dbReference type="ChEBI" id="CHEBI:29105"/>
    </cofactor>
</comment>
<dbReference type="Gene3D" id="3.60.15.10">
    <property type="entry name" value="Ribonuclease Z/Hydroxyacylglutathione hydrolase-like"/>
    <property type="match status" value="1"/>
</dbReference>
<protein>
    <submittedName>
        <fullName evidence="6">MBL fold metallo-hydrolase</fullName>
    </submittedName>
</protein>
<evidence type="ECO:0000256" key="1">
    <source>
        <dbReference type="ARBA" id="ARBA00001947"/>
    </source>
</evidence>